<evidence type="ECO:0000313" key="4">
    <source>
        <dbReference type="Proteomes" id="UP000639772"/>
    </source>
</evidence>
<dbReference type="Proteomes" id="UP000639772">
    <property type="component" value="Chromosome 9"/>
</dbReference>
<organism evidence="1 3">
    <name type="scientific">Vanilla planifolia</name>
    <name type="common">Vanilla</name>
    <dbReference type="NCBI Taxonomy" id="51239"/>
    <lineage>
        <taxon>Eukaryota</taxon>
        <taxon>Viridiplantae</taxon>
        <taxon>Streptophyta</taxon>
        <taxon>Embryophyta</taxon>
        <taxon>Tracheophyta</taxon>
        <taxon>Spermatophyta</taxon>
        <taxon>Magnoliopsida</taxon>
        <taxon>Liliopsida</taxon>
        <taxon>Asparagales</taxon>
        <taxon>Orchidaceae</taxon>
        <taxon>Vanilloideae</taxon>
        <taxon>Vanilleae</taxon>
        <taxon>Vanilla</taxon>
    </lineage>
</organism>
<dbReference type="EMBL" id="JADCNM010000009">
    <property type="protein sequence ID" value="KAG0468089.1"/>
    <property type="molecule type" value="Genomic_DNA"/>
</dbReference>
<comment type="caution">
    <text evidence="1">The sequence shown here is derived from an EMBL/GenBank/DDBJ whole genome shotgun (WGS) entry which is preliminary data.</text>
</comment>
<evidence type="ECO:0000313" key="3">
    <source>
        <dbReference type="Proteomes" id="UP000636800"/>
    </source>
</evidence>
<evidence type="ECO:0000313" key="1">
    <source>
        <dbReference type="EMBL" id="KAG0466490.1"/>
    </source>
</evidence>
<reference evidence="3 4" key="1">
    <citation type="journal article" date="2020" name="Nat. Food">
        <title>A phased Vanilla planifolia genome enables genetic improvement of flavour and production.</title>
        <authorList>
            <person name="Hasing T."/>
            <person name="Tang H."/>
            <person name="Brym M."/>
            <person name="Khazi F."/>
            <person name="Huang T."/>
            <person name="Chambers A.H."/>
        </authorList>
    </citation>
    <scope>NUCLEOTIDE SEQUENCE [LARGE SCALE GENOMIC DNA]</scope>
    <source>
        <tissue evidence="1">Leaf</tissue>
    </source>
</reference>
<dbReference type="Proteomes" id="UP000636800">
    <property type="component" value="Unassembled WGS sequence"/>
</dbReference>
<sequence>MRKYISLKRLTNDQYTARPEETQPSARTLSLVPRRHAWRVRREGRGAQKSGIDVIGPFQQNDEARLPSKLLEDTDEGIHDAHRLARYANAG</sequence>
<evidence type="ECO:0000313" key="2">
    <source>
        <dbReference type="EMBL" id="KAG0468089.1"/>
    </source>
</evidence>
<gene>
    <name evidence="2" type="ORF">HPP92_017417</name>
    <name evidence="1" type="ORF">HPP92_018070</name>
</gene>
<name>A0A835Q529_VANPL</name>
<dbReference type="AlphaFoldDB" id="A0A835Q529"/>
<proteinExistence type="predicted"/>
<dbReference type="EMBL" id="JADCNL010000009">
    <property type="protein sequence ID" value="KAG0466490.1"/>
    <property type="molecule type" value="Genomic_DNA"/>
</dbReference>
<accession>A0A835Q529</accession>
<keyword evidence="3" id="KW-1185">Reference proteome</keyword>
<protein>
    <submittedName>
        <fullName evidence="1">Uncharacterized protein</fullName>
    </submittedName>
</protein>